<accession>A0ABS9V095</accession>
<protein>
    <submittedName>
        <fullName evidence="4">Tetratricopeptide repeat protein</fullName>
    </submittedName>
</protein>
<keyword evidence="5" id="KW-1185">Reference proteome</keyword>
<dbReference type="Proteomes" id="UP001165489">
    <property type="component" value="Unassembled WGS sequence"/>
</dbReference>
<dbReference type="InterPro" id="IPR050498">
    <property type="entry name" value="Ycf3"/>
</dbReference>
<evidence type="ECO:0000256" key="3">
    <source>
        <dbReference type="PROSITE-ProRule" id="PRU00339"/>
    </source>
</evidence>
<gene>
    <name evidence="4" type="ORF">MM239_10560</name>
</gene>
<dbReference type="EMBL" id="JAKZGP010000024">
    <property type="protein sequence ID" value="MCH7409837.1"/>
    <property type="molecule type" value="Genomic_DNA"/>
</dbReference>
<organism evidence="4 5">
    <name type="scientific">Belliella filtrata</name>
    <dbReference type="NCBI Taxonomy" id="2923435"/>
    <lineage>
        <taxon>Bacteria</taxon>
        <taxon>Pseudomonadati</taxon>
        <taxon>Bacteroidota</taxon>
        <taxon>Cytophagia</taxon>
        <taxon>Cytophagales</taxon>
        <taxon>Cyclobacteriaceae</taxon>
        <taxon>Belliella</taxon>
    </lineage>
</organism>
<comment type="caution">
    <text evidence="4">The sequence shown here is derived from an EMBL/GenBank/DDBJ whole genome shotgun (WGS) entry which is preliminary data.</text>
</comment>
<evidence type="ECO:0000256" key="1">
    <source>
        <dbReference type="ARBA" id="ARBA00022737"/>
    </source>
</evidence>
<evidence type="ECO:0000313" key="5">
    <source>
        <dbReference type="Proteomes" id="UP001165489"/>
    </source>
</evidence>
<dbReference type="InterPro" id="IPR011990">
    <property type="entry name" value="TPR-like_helical_dom_sf"/>
</dbReference>
<dbReference type="Pfam" id="PF13414">
    <property type="entry name" value="TPR_11"/>
    <property type="match status" value="1"/>
</dbReference>
<name>A0ABS9V095_9BACT</name>
<feature type="repeat" description="TPR" evidence="3">
    <location>
        <begin position="68"/>
        <end position="101"/>
    </location>
</feature>
<dbReference type="RefSeq" id="WP_241348207.1">
    <property type="nucleotide sequence ID" value="NZ_JAKZGP010000024.1"/>
</dbReference>
<evidence type="ECO:0000313" key="4">
    <source>
        <dbReference type="EMBL" id="MCH7409837.1"/>
    </source>
</evidence>
<dbReference type="InterPro" id="IPR019734">
    <property type="entry name" value="TPR_rpt"/>
</dbReference>
<keyword evidence="2 3" id="KW-0802">TPR repeat</keyword>
<dbReference type="Pfam" id="PF13432">
    <property type="entry name" value="TPR_16"/>
    <property type="match status" value="1"/>
</dbReference>
<dbReference type="PANTHER" id="PTHR44858:SF1">
    <property type="entry name" value="UDP-N-ACETYLGLUCOSAMINE--PEPTIDE N-ACETYLGLUCOSAMINYLTRANSFERASE SPINDLY-RELATED"/>
    <property type="match status" value="1"/>
</dbReference>
<sequence length="235" mass="26978">MASFEQSVAYFKSGKFDEALDNINECLKEDSDNKEFLFFRARIYSRLGKFDLSLNDFDRLTGFEPFNPTYISDKAVVLHLLGRNEEAASEFDSALNLEPNNPYRYSSRAYFKDRIGDLQGAIDDYTKAIEMDPEDAVAYNNRGLVEEKLGYKELAQRSFQQADDLVGYKPKSENTASSDEHINKQKAKEFTMPKQENPPNSLNVKGYFDVVKKLFTDKSTRDDFFSFIASGFKNK</sequence>
<feature type="repeat" description="TPR" evidence="3">
    <location>
        <begin position="102"/>
        <end position="135"/>
    </location>
</feature>
<proteinExistence type="predicted"/>
<keyword evidence="1" id="KW-0677">Repeat</keyword>
<dbReference type="PROSITE" id="PS50005">
    <property type="entry name" value="TPR"/>
    <property type="match status" value="2"/>
</dbReference>
<dbReference type="SMART" id="SM00028">
    <property type="entry name" value="TPR"/>
    <property type="match status" value="5"/>
</dbReference>
<dbReference type="Gene3D" id="1.25.40.10">
    <property type="entry name" value="Tetratricopeptide repeat domain"/>
    <property type="match status" value="2"/>
</dbReference>
<reference evidence="4" key="1">
    <citation type="submission" date="2022-03" db="EMBL/GenBank/DDBJ databases">
        <title>De novo assembled genomes of Belliella spp. (Cyclobacteriaceae) strains.</title>
        <authorList>
            <person name="Szabo A."/>
            <person name="Korponai K."/>
            <person name="Felfoldi T."/>
        </authorList>
    </citation>
    <scope>NUCLEOTIDE SEQUENCE</scope>
    <source>
        <strain evidence="4">DSM 111904</strain>
    </source>
</reference>
<evidence type="ECO:0000256" key="2">
    <source>
        <dbReference type="ARBA" id="ARBA00022803"/>
    </source>
</evidence>
<dbReference type="PANTHER" id="PTHR44858">
    <property type="entry name" value="TETRATRICOPEPTIDE REPEAT PROTEIN 6"/>
    <property type="match status" value="1"/>
</dbReference>
<dbReference type="SUPFAM" id="SSF48452">
    <property type="entry name" value="TPR-like"/>
    <property type="match status" value="1"/>
</dbReference>